<evidence type="ECO:0000313" key="2">
    <source>
        <dbReference type="Proteomes" id="UP000319578"/>
    </source>
</evidence>
<organism evidence="1 2">
    <name type="scientific">Brevibacillus reuszeri</name>
    <dbReference type="NCBI Taxonomy" id="54915"/>
    <lineage>
        <taxon>Bacteria</taxon>
        <taxon>Bacillati</taxon>
        <taxon>Bacillota</taxon>
        <taxon>Bacilli</taxon>
        <taxon>Bacillales</taxon>
        <taxon>Paenibacillaceae</taxon>
        <taxon>Brevibacillus</taxon>
    </lineage>
</organism>
<keyword evidence="2" id="KW-1185">Reference proteome</keyword>
<dbReference type="Proteomes" id="UP000319578">
    <property type="component" value="Unassembled WGS sequence"/>
</dbReference>
<evidence type="ECO:0000313" key="1">
    <source>
        <dbReference type="EMBL" id="GED73034.1"/>
    </source>
</evidence>
<dbReference type="EMBL" id="BJON01000040">
    <property type="protein sequence ID" value="GED73034.1"/>
    <property type="molecule type" value="Genomic_DNA"/>
</dbReference>
<sequence length="60" mass="6669">MTAGIRLVINQGSGECIILHFPIKDVFDCELLREFSCKLVYNSIIKTIGDANVQSKIKQG</sequence>
<proteinExistence type="predicted"/>
<accession>A0ABQ0TZ70</accession>
<protein>
    <submittedName>
        <fullName evidence="1">Uncharacterized protein</fullName>
    </submittedName>
</protein>
<reference evidence="1 2" key="1">
    <citation type="submission" date="2019-06" db="EMBL/GenBank/DDBJ databases">
        <title>Whole genome shotgun sequence of Brevibacillus reuszeri NBRC 15719.</title>
        <authorList>
            <person name="Hosoyama A."/>
            <person name="Uohara A."/>
            <person name="Ohji S."/>
            <person name="Ichikawa N."/>
        </authorList>
    </citation>
    <scope>NUCLEOTIDE SEQUENCE [LARGE SCALE GENOMIC DNA]</scope>
    <source>
        <strain evidence="1 2">NBRC 15719</strain>
    </source>
</reference>
<gene>
    <name evidence="1" type="ORF">BRE01_67360</name>
</gene>
<comment type="caution">
    <text evidence="1">The sequence shown here is derived from an EMBL/GenBank/DDBJ whole genome shotgun (WGS) entry which is preliminary data.</text>
</comment>
<name>A0ABQ0TZ70_9BACL</name>